<evidence type="ECO:0000313" key="1">
    <source>
        <dbReference type="EMBL" id="GAG53816.1"/>
    </source>
</evidence>
<sequence>MEDIVKISKNRHRYWIWCDASAIVSANNAIRTINNGDAWSVDKAKYEEGDLCGWSMTKTMYTSVLDALTPFISAGTVKMYQDTYGNIDDEGEEKVTTRFTQAQVVNDKKATRIEEEE</sequence>
<protein>
    <submittedName>
        <fullName evidence="1">Uncharacterized protein</fullName>
    </submittedName>
</protein>
<comment type="caution">
    <text evidence="1">The sequence shown here is derived from an EMBL/GenBank/DDBJ whole genome shotgun (WGS) entry which is preliminary data.</text>
</comment>
<accession>X1A0K4</accession>
<gene>
    <name evidence="1" type="ORF">S01H4_16097</name>
</gene>
<organism evidence="1">
    <name type="scientific">marine sediment metagenome</name>
    <dbReference type="NCBI Taxonomy" id="412755"/>
    <lineage>
        <taxon>unclassified sequences</taxon>
        <taxon>metagenomes</taxon>
        <taxon>ecological metagenomes</taxon>
    </lineage>
</organism>
<proteinExistence type="predicted"/>
<reference evidence="1" key="1">
    <citation type="journal article" date="2014" name="Front. Microbiol.">
        <title>High frequency of phylogenetically diverse reductive dehalogenase-homologous genes in deep subseafloor sedimentary metagenomes.</title>
        <authorList>
            <person name="Kawai M."/>
            <person name="Futagami T."/>
            <person name="Toyoda A."/>
            <person name="Takaki Y."/>
            <person name="Nishi S."/>
            <person name="Hori S."/>
            <person name="Arai W."/>
            <person name="Tsubouchi T."/>
            <person name="Morono Y."/>
            <person name="Uchiyama I."/>
            <person name="Ito T."/>
            <person name="Fujiyama A."/>
            <person name="Inagaki F."/>
            <person name="Takami H."/>
        </authorList>
    </citation>
    <scope>NUCLEOTIDE SEQUENCE</scope>
    <source>
        <strain evidence="1">Expedition CK06-06</strain>
    </source>
</reference>
<dbReference type="EMBL" id="BART01007050">
    <property type="protein sequence ID" value="GAG53816.1"/>
    <property type="molecule type" value="Genomic_DNA"/>
</dbReference>
<name>X1A0K4_9ZZZZ</name>
<dbReference type="AlphaFoldDB" id="X1A0K4"/>